<evidence type="ECO:0000256" key="8">
    <source>
        <dbReference type="ARBA" id="ARBA00032554"/>
    </source>
</evidence>
<dbReference type="Proteomes" id="UP000070422">
    <property type="component" value="Unassembled WGS sequence"/>
</dbReference>
<accession>A0A133Y3F3</accession>
<comment type="function">
    <text evidence="9">Catalyzes the phosphorylation of the position 2 hydroxy group of 4-diphosphocytidyl-2C-methyl-D-erythritol.</text>
</comment>
<dbReference type="HAMAP" id="MF_00061">
    <property type="entry name" value="IspE"/>
    <property type="match status" value="1"/>
</dbReference>
<dbReference type="STRING" id="87541.AWM71_02090"/>
<dbReference type="InterPro" id="IPR036554">
    <property type="entry name" value="GHMP_kinase_C_sf"/>
</dbReference>
<keyword evidence="5 9" id="KW-0547">Nucleotide-binding</keyword>
<evidence type="ECO:0000256" key="5">
    <source>
        <dbReference type="ARBA" id="ARBA00022741"/>
    </source>
</evidence>
<dbReference type="Gene3D" id="3.30.230.10">
    <property type="match status" value="1"/>
</dbReference>
<feature type="domain" description="GHMP kinase C-terminal" evidence="11">
    <location>
        <begin position="200"/>
        <end position="274"/>
    </location>
</feature>
<feature type="domain" description="GHMP kinase N-terminal" evidence="10">
    <location>
        <begin position="66"/>
        <end position="144"/>
    </location>
</feature>
<comment type="pathway">
    <text evidence="9">Isoprenoid biosynthesis; isopentenyl diphosphate biosynthesis via DXP pathway; isopentenyl diphosphate from 1-deoxy-D-xylulose 5-phosphate: step 3/6.</text>
</comment>
<dbReference type="PANTHER" id="PTHR43527:SF2">
    <property type="entry name" value="4-DIPHOSPHOCYTIDYL-2-C-METHYL-D-ERYTHRITOL KINASE, CHLOROPLASTIC"/>
    <property type="match status" value="1"/>
</dbReference>
<evidence type="ECO:0000259" key="10">
    <source>
        <dbReference type="Pfam" id="PF00288"/>
    </source>
</evidence>
<keyword evidence="7 9" id="KW-0067">ATP-binding</keyword>
<dbReference type="GO" id="GO:0005524">
    <property type="term" value="F:ATP binding"/>
    <property type="evidence" value="ECO:0007669"/>
    <property type="project" value="UniProtKB-UniRule"/>
</dbReference>
<dbReference type="RefSeq" id="WP_060936514.1">
    <property type="nucleotide sequence ID" value="NZ_JASOZP010000001.1"/>
</dbReference>
<dbReference type="GO" id="GO:0016114">
    <property type="term" value="P:terpenoid biosynthetic process"/>
    <property type="evidence" value="ECO:0007669"/>
    <property type="project" value="UniProtKB-UniRule"/>
</dbReference>
<sequence length="290" mass="32603">MLIIERAPAKINLSQDLNYEIDKDQLTFDMVMTSLTLMDEVIIEEIPTPQLIMETTRSFLPEDWRNYAYQAAYQMMKKAEYKKGLRVTIQKNIPVSAGLGGGSSDAAAVLRGLNRLWQLNLSQEDLIALALSIDEDAPYCLLGGTCHIWGRGDQIKRLGNIPSYWVVLIKPPISVSTTKMLKAWKKMCPLSSFRTPEVVKAIQSENEEALFNQIGNDLEAVTFNQYPQLKILKQKMIKFGALGVTMTGSGATIIGFAKTQRKAQNLYNALKGFCREVYISQLSQEDRVLL</sequence>
<reference evidence="12 13" key="1">
    <citation type="submission" date="2016-01" db="EMBL/GenBank/DDBJ databases">
        <authorList>
            <person name="Oliw E.H."/>
        </authorList>
    </citation>
    <scope>NUCLEOTIDE SEQUENCE [LARGE SCALE GENOMIC DNA]</scope>
    <source>
        <strain evidence="12 13">KA00635</strain>
    </source>
</reference>
<evidence type="ECO:0000256" key="3">
    <source>
        <dbReference type="ARBA" id="ARBA00017473"/>
    </source>
</evidence>
<evidence type="ECO:0000313" key="12">
    <source>
        <dbReference type="EMBL" id="KXB37719.1"/>
    </source>
</evidence>
<organism evidence="12 13">
    <name type="scientific">Aerococcus christensenii</name>
    <dbReference type="NCBI Taxonomy" id="87541"/>
    <lineage>
        <taxon>Bacteria</taxon>
        <taxon>Bacillati</taxon>
        <taxon>Bacillota</taxon>
        <taxon>Bacilli</taxon>
        <taxon>Lactobacillales</taxon>
        <taxon>Aerococcaceae</taxon>
        <taxon>Aerococcus</taxon>
    </lineage>
</organism>
<evidence type="ECO:0000259" key="11">
    <source>
        <dbReference type="Pfam" id="PF08544"/>
    </source>
</evidence>
<evidence type="ECO:0000256" key="4">
    <source>
        <dbReference type="ARBA" id="ARBA00022679"/>
    </source>
</evidence>
<dbReference type="GO" id="GO:0019288">
    <property type="term" value="P:isopentenyl diphosphate biosynthetic process, methylerythritol 4-phosphate pathway"/>
    <property type="evidence" value="ECO:0007669"/>
    <property type="project" value="UniProtKB-UniRule"/>
</dbReference>
<feature type="active site" evidence="9">
    <location>
        <position position="136"/>
    </location>
</feature>
<evidence type="ECO:0000256" key="1">
    <source>
        <dbReference type="ARBA" id="ARBA00009684"/>
    </source>
</evidence>
<evidence type="ECO:0000313" key="13">
    <source>
        <dbReference type="Proteomes" id="UP000070422"/>
    </source>
</evidence>
<dbReference type="PATRIC" id="fig|87541.4.peg.439"/>
<dbReference type="InterPro" id="IPR004424">
    <property type="entry name" value="IspE"/>
</dbReference>
<evidence type="ECO:0000256" key="9">
    <source>
        <dbReference type="HAMAP-Rule" id="MF_00061"/>
    </source>
</evidence>
<dbReference type="AlphaFoldDB" id="A0A133Y3F3"/>
<dbReference type="SUPFAM" id="SSF55060">
    <property type="entry name" value="GHMP Kinase, C-terminal domain"/>
    <property type="match status" value="1"/>
</dbReference>
<dbReference type="PANTHER" id="PTHR43527">
    <property type="entry name" value="4-DIPHOSPHOCYTIDYL-2-C-METHYL-D-ERYTHRITOL KINASE, CHLOROPLASTIC"/>
    <property type="match status" value="1"/>
</dbReference>
<evidence type="ECO:0000256" key="7">
    <source>
        <dbReference type="ARBA" id="ARBA00022840"/>
    </source>
</evidence>
<dbReference type="InterPro" id="IPR014721">
    <property type="entry name" value="Ribsml_uS5_D2-typ_fold_subgr"/>
</dbReference>
<comment type="caution">
    <text evidence="12">The sequence shown here is derived from an EMBL/GenBank/DDBJ whole genome shotgun (WGS) entry which is preliminary data.</text>
</comment>
<feature type="binding site" evidence="9">
    <location>
        <begin position="94"/>
        <end position="104"/>
    </location>
    <ligand>
        <name>ATP</name>
        <dbReference type="ChEBI" id="CHEBI:30616"/>
    </ligand>
</feature>
<feature type="active site" evidence="9">
    <location>
        <position position="10"/>
    </location>
</feature>
<comment type="catalytic activity">
    <reaction evidence="9">
        <text>4-CDP-2-C-methyl-D-erythritol + ATP = 4-CDP-2-C-methyl-D-erythritol 2-phosphate + ADP + H(+)</text>
        <dbReference type="Rhea" id="RHEA:18437"/>
        <dbReference type="ChEBI" id="CHEBI:15378"/>
        <dbReference type="ChEBI" id="CHEBI:30616"/>
        <dbReference type="ChEBI" id="CHEBI:57823"/>
        <dbReference type="ChEBI" id="CHEBI:57919"/>
        <dbReference type="ChEBI" id="CHEBI:456216"/>
        <dbReference type="EC" id="2.7.1.148"/>
    </reaction>
</comment>
<evidence type="ECO:0000256" key="6">
    <source>
        <dbReference type="ARBA" id="ARBA00022777"/>
    </source>
</evidence>
<dbReference type="Pfam" id="PF08544">
    <property type="entry name" value="GHMP_kinases_C"/>
    <property type="match status" value="1"/>
</dbReference>
<protein>
    <recommendedName>
        <fullName evidence="3 9">4-diphosphocytidyl-2-C-methyl-D-erythritol kinase</fullName>
        <shortName evidence="9">CMK</shortName>
        <ecNumber evidence="2 9">2.7.1.148</ecNumber>
    </recommendedName>
    <alternativeName>
        <fullName evidence="8 9">4-(cytidine-5'-diphospho)-2-C-methyl-D-erythritol kinase</fullName>
    </alternativeName>
</protein>
<dbReference type="OrthoDB" id="9809438at2"/>
<keyword evidence="9" id="KW-0414">Isoprene biosynthesis</keyword>
<dbReference type="InterPro" id="IPR020568">
    <property type="entry name" value="Ribosomal_Su5_D2-typ_SF"/>
</dbReference>
<comment type="similarity">
    <text evidence="1 9">Belongs to the GHMP kinase family. IspE subfamily.</text>
</comment>
<proteinExistence type="inferred from homology"/>
<evidence type="ECO:0000256" key="2">
    <source>
        <dbReference type="ARBA" id="ARBA00012052"/>
    </source>
</evidence>
<dbReference type="EC" id="2.7.1.148" evidence="2 9"/>
<keyword evidence="4 9" id="KW-0808">Transferase</keyword>
<dbReference type="InterPro" id="IPR013750">
    <property type="entry name" value="GHMP_kinase_C_dom"/>
</dbReference>
<dbReference type="EMBL" id="LSCQ01000020">
    <property type="protein sequence ID" value="KXB37719.1"/>
    <property type="molecule type" value="Genomic_DNA"/>
</dbReference>
<gene>
    <name evidence="9" type="primary">ispE</name>
    <name evidence="12" type="ORF">HMPREF3187_00435</name>
</gene>
<dbReference type="Gene3D" id="3.30.70.890">
    <property type="entry name" value="GHMP kinase, C-terminal domain"/>
    <property type="match status" value="1"/>
</dbReference>
<dbReference type="Pfam" id="PF00288">
    <property type="entry name" value="GHMP_kinases_N"/>
    <property type="match status" value="1"/>
</dbReference>
<dbReference type="PIRSF" id="PIRSF010376">
    <property type="entry name" value="IspE"/>
    <property type="match status" value="1"/>
</dbReference>
<dbReference type="UniPathway" id="UPA00056">
    <property type="reaction ID" value="UER00094"/>
</dbReference>
<name>A0A133Y3F3_9LACT</name>
<dbReference type="NCBIfam" id="TIGR00154">
    <property type="entry name" value="ispE"/>
    <property type="match status" value="1"/>
</dbReference>
<keyword evidence="6 9" id="KW-0418">Kinase</keyword>
<dbReference type="GO" id="GO:0050515">
    <property type="term" value="F:4-(cytidine 5'-diphospho)-2-C-methyl-D-erythritol kinase activity"/>
    <property type="evidence" value="ECO:0007669"/>
    <property type="project" value="UniProtKB-UniRule"/>
</dbReference>
<dbReference type="InterPro" id="IPR006204">
    <property type="entry name" value="GHMP_kinase_N_dom"/>
</dbReference>
<dbReference type="SUPFAM" id="SSF54211">
    <property type="entry name" value="Ribosomal protein S5 domain 2-like"/>
    <property type="match status" value="1"/>
</dbReference>